<protein>
    <submittedName>
        <fullName evidence="1">Uncharacterized protein</fullName>
    </submittedName>
</protein>
<evidence type="ECO:0000313" key="1">
    <source>
        <dbReference type="EMBL" id="JAD36954.1"/>
    </source>
</evidence>
<accession>A0A0A8ZC25</accession>
<proteinExistence type="predicted"/>
<dbReference type="EMBL" id="GBRH01260941">
    <property type="protein sequence ID" value="JAD36954.1"/>
    <property type="molecule type" value="Transcribed_RNA"/>
</dbReference>
<dbReference type="AlphaFoldDB" id="A0A0A8ZC25"/>
<sequence>MGLRRGGVACAPRSRRRGVLLVLVWPGVLAR</sequence>
<organism evidence="1">
    <name type="scientific">Arundo donax</name>
    <name type="common">Giant reed</name>
    <name type="synonym">Donax arundinaceus</name>
    <dbReference type="NCBI Taxonomy" id="35708"/>
    <lineage>
        <taxon>Eukaryota</taxon>
        <taxon>Viridiplantae</taxon>
        <taxon>Streptophyta</taxon>
        <taxon>Embryophyta</taxon>
        <taxon>Tracheophyta</taxon>
        <taxon>Spermatophyta</taxon>
        <taxon>Magnoliopsida</taxon>
        <taxon>Liliopsida</taxon>
        <taxon>Poales</taxon>
        <taxon>Poaceae</taxon>
        <taxon>PACMAD clade</taxon>
        <taxon>Arundinoideae</taxon>
        <taxon>Arundineae</taxon>
        <taxon>Arundo</taxon>
    </lineage>
</organism>
<reference evidence="1" key="2">
    <citation type="journal article" date="2015" name="Data Brief">
        <title>Shoot transcriptome of the giant reed, Arundo donax.</title>
        <authorList>
            <person name="Barrero R.A."/>
            <person name="Guerrero F.D."/>
            <person name="Moolhuijzen P."/>
            <person name="Goolsby J.A."/>
            <person name="Tidwell J."/>
            <person name="Bellgard S.E."/>
            <person name="Bellgard M.I."/>
        </authorList>
    </citation>
    <scope>NUCLEOTIDE SEQUENCE</scope>
    <source>
        <tissue evidence="1">Shoot tissue taken approximately 20 cm above the soil surface</tissue>
    </source>
</reference>
<reference evidence="1" key="1">
    <citation type="submission" date="2014-09" db="EMBL/GenBank/DDBJ databases">
        <authorList>
            <person name="Magalhaes I.L.F."/>
            <person name="Oliveira U."/>
            <person name="Santos F.R."/>
            <person name="Vidigal T.H.D.A."/>
            <person name="Brescovit A.D."/>
            <person name="Santos A.J."/>
        </authorList>
    </citation>
    <scope>NUCLEOTIDE SEQUENCE</scope>
    <source>
        <tissue evidence="1">Shoot tissue taken approximately 20 cm above the soil surface</tissue>
    </source>
</reference>
<name>A0A0A8ZC25_ARUDO</name>